<dbReference type="AlphaFoldDB" id="A0A977PX01"/>
<comment type="catalytic activity">
    <reaction evidence="7">
        <text>alpha-D-mannose 1-phosphate + GTP + H(+) = GDP-alpha-D-mannose + diphosphate</text>
        <dbReference type="Rhea" id="RHEA:15229"/>
        <dbReference type="ChEBI" id="CHEBI:15378"/>
        <dbReference type="ChEBI" id="CHEBI:33019"/>
        <dbReference type="ChEBI" id="CHEBI:37565"/>
        <dbReference type="ChEBI" id="CHEBI:57527"/>
        <dbReference type="ChEBI" id="CHEBI:58409"/>
        <dbReference type="EC" id="2.7.7.13"/>
    </reaction>
</comment>
<keyword evidence="4 10" id="KW-0548">Nucleotidyltransferase</keyword>
<dbReference type="InterPro" id="IPR049577">
    <property type="entry name" value="GMPP_N"/>
</dbReference>
<dbReference type="EMBL" id="CP073041">
    <property type="protein sequence ID" value="UXE62606.1"/>
    <property type="molecule type" value="Genomic_DNA"/>
</dbReference>
<dbReference type="GO" id="GO:0009298">
    <property type="term" value="P:GDP-mannose biosynthetic process"/>
    <property type="evidence" value="ECO:0007669"/>
    <property type="project" value="TreeGrafter"/>
</dbReference>
<dbReference type="Gene3D" id="3.90.550.10">
    <property type="entry name" value="Spore Coat Polysaccharide Biosynthesis Protein SpsA, Chain A"/>
    <property type="match status" value="1"/>
</dbReference>
<evidence type="ECO:0000256" key="1">
    <source>
        <dbReference type="ARBA" id="ARBA00006115"/>
    </source>
</evidence>
<evidence type="ECO:0000256" key="6">
    <source>
        <dbReference type="ARBA" id="ARBA00023134"/>
    </source>
</evidence>
<dbReference type="GO" id="GO:0005525">
    <property type="term" value="F:GTP binding"/>
    <property type="evidence" value="ECO:0007669"/>
    <property type="project" value="UniProtKB-KW"/>
</dbReference>
<keyword evidence="6" id="KW-0342">GTP-binding</keyword>
<evidence type="ECO:0000256" key="2">
    <source>
        <dbReference type="ARBA" id="ARBA00012387"/>
    </source>
</evidence>
<dbReference type="Proteomes" id="UP001065613">
    <property type="component" value="Chromosome"/>
</dbReference>
<dbReference type="InterPro" id="IPR029044">
    <property type="entry name" value="Nucleotide-diphossugar_trans"/>
</dbReference>
<organism evidence="10">
    <name type="scientific">Woronichinia naegeliana WA131</name>
    <dbReference type="NCBI Taxonomy" id="2824559"/>
    <lineage>
        <taxon>Bacteria</taxon>
        <taxon>Bacillati</taxon>
        <taxon>Cyanobacteriota</taxon>
        <taxon>Cyanophyceae</taxon>
        <taxon>Synechococcales</taxon>
        <taxon>Coelosphaeriaceae</taxon>
        <taxon>Woronichinia</taxon>
    </lineage>
</organism>
<proteinExistence type="inferred from homology"/>
<evidence type="ECO:0000259" key="9">
    <source>
        <dbReference type="Pfam" id="PF22640"/>
    </source>
</evidence>
<evidence type="ECO:0000256" key="3">
    <source>
        <dbReference type="ARBA" id="ARBA00022679"/>
    </source>
</evidence>
<dbReference type="SUPFAM" id="SSF53448">
    <property type="entry name" value="Nucleotide-diphospho-sugar transferases"/>
    <property type="match status" value="1"/>
</dbReference>
<evidence type="ECO:0000256" key="5">
    <source>
        <dbReference type="ARBA" id="ARBA00022741"/>
    </source>
</evidence>
<dbReference type="SUPFAM" id="SSF159283">
    <property type="entry name" value="Guanosine diphospho-D-mannose pyrophosphorylase/mannose-6-phosphate isomerase linker domain"/>
    <property type="match status" value="1"/>
</dbReference>
<dbReference type="CDD" id="cd02509">
    <property type="entry name" value="GDP-M1P_Guanylyltransferase"/>
    <property type="match status" value="1"/>
</dbReference>
<dbReference type="PANTHER" id="PTHR46390:SF1">
    <property type="entry name" value="MANNOSE-1-PHOSPHATE GUANYLYLTRANSFERASE"/>
    <property type="match status" value="1"/>
</dbReference>
<dbReference type="GO" id="GO:0004475">
    <property type="term" value="F:mannose-1-phosphate guanylyltransferase (GTP) activity"/>
    <property type="evidence" value="ECO:0007669"/>
    <property type="project" value="UniProtKB-EC"/>
</dbReference>
<evidence type="ECO:0000256" key="7">
    <source>
        <dbReference type="ARBA" id="ARBA00047343"/>
    </source>
</evidence>
<protein>
    <recommendedName>
        <fullName evidence="2">mannose-1-phosphate guanylyltransferase</fullName>
        <ecNumber evidence="2">2.7.7.13</ecNumber>
    </recommendedName>
</protein>
<name>A0A977PX01_9CYAN</name>
<keyword evidence="5" id="KW-0547">Nucleotide-binding</keyword>
<dbReference type="InterPro" id="IPR005835">
    <property type="entry name" value="NTP_transferase_dom"/>
</dbReference>
<reference evidence="10" key="1">
    <citation type="submission" date="2021-04" db="EMBL/GenBank/DDBJ databases">
        <title>Genome sequence of Woronichinia naegeliana from Washington state freshwater lake bloom.</title>
        <authorList>
            <person name="Dreher T.W."/>
        </authorList>
    </citation>
    <scope>NUCLEOTIDE SEQUENCE</scope>
    <source>
        <strain evidence="10">WA131</strain>
    </source>
</reference>
<evidence type="ECO:0000313" key="10">
    <source>
        <dbReference type="EMBL" id="UXE62606.1"/>
    </source>
</evidence>
<evidence type="ECO:0000256" key="4">
    <source>
        <dbReference type="ARBA" id="ARBA00022695"/>
    </source>
</evidence>
<dbReference type="Pfam" id="PF22640">
    <property type="entry name" value="ManC_GMP_beta-helix"/>
    <property type="match status" value="1"/>
</dbReference>
<gene>
    <name evidence="10" type="ORF">KA717_07585</name>
</gene>
<dbReference type="PANTHER" id="PTHR46390">
    <property type="entry name" value="MANNOSE-1-PHOSPHATE GUANYLYLTRANSFERASE"/>
    <property type="match status" value="1"/>
</dbReference>
<dbReference type="EC" id="2.7.7.13" evidence="2"/>
<feature type="domain" description="MannoseP isomerase/GMP-like beta-helix" evidence="9">
    <location>
        <begin position="292"/>
        <end position="347"/>
    </location>
</feature>
<dbReference type="KEGG" id="wna:KA717_07585"/>
<sequence>MSFEKSPLFVPVILAGGKGERFWPLSRKKKPKQFLCLDGTGVSLLQATAERLLGLAGGWENLWVITAAAIAAGVEEQLPDLPSENLLVEPEGKDTAPAVAWASLEIAKRYGPDTIIGFFPADHWIGEQADFEQTLKAAIAFAASQASIVTLGIPPTEPATGYGYIEQGELAATFEELPVYQVSRFTEKPNRETAQDFLSTGRYSWNSGMFFFQAGIVLAELSLHAPDLLKALTAKGAAAYGELEKKSIDYALMEKTKLAYILPAKFGWDDLGDWTSLERLWPATQKNVDLANHVAQDSQGCIVYATDEQEVIVTIGLEDLVIVRDRQVTLIVPKDRTQDIKQILKTLQTKAECQDLL</sequence>
<dbReference type="Pfam" id="PF00483">
    <property type="entry name" value="NTP_transferase"/>
    <property type="match status" value="1"/>
</dbReference>
<dbReference type="FunFam" id="3.90.550.10:FF:000046">
    <property type="entry name" value="Mannose-1-phosphate guanylyltransferase (GDP)"/>
    <property type="match status" value="1"/>
</dbReference>
<evidence type="ECO:0000259" key="8">
    <source>
        <dbReference type="Pfam" id="PF00483"/>
    </source>
</evidence>
<feature type="domain" description="Nucleotidyl transferase" evidence="8">
    <location>
        <begin position="11"/>
        <end position="280"/>
    </location>
</feature>
<comment type="similarity">
    <text evidence="1">Belongs to the mannose-6-phosphate isomerase type 2 family.</text>
</comment>
<dbReference type="InterPro" id="IPR054566">
    <property type="entry name" value="ManC/GMP-like_b-helix"/>
</dbReference>
<keyword evidence="3" id="KW-0808">Transferase</keyword>
<dbReference type="InterPro" id="IPR051161">
    <property type="entry name" value="Mannose-6P_isomerase_type2"/>
</dbReference>
<accession>A0A977PX01</accession>